<evidence type="ECO:0000256" key="7">
    <source>
        <dbReference type="ARBA" id="ARBA00023285"/>
    </source>
</evidence>
<dbReference type="Gene3D" id="3.30.60.10">
    <property type="entry name" value="Endochitinase-like"/>
    <property type="match status" value="3"/>
</dbReference>
<keyword evidence="6" id="KW-0119">Carbohydrate metabolism</keyword>
<dbReference type="PROSITE" id="PS50941">
    <property type="entry name" value="CHIT_BIND_I_2"/>
    <property type="match status" value="3"/>
</dbReference>
<reference evidence="12" key="1">
    <citation type="submission" date="2023-01" db="EMBL/GenBank/DDBJ databases">
        <authorList>
            <person name="Van Ghelder C."/>
            <person name="Rancurel C."/>
        </authorList>
    </citation>
    <scope>NUCLEOTIDE SEQUENCE</scope>
    <source>
        <strain evidence="12">CNCM I-4278</strain>
    </source>
</reference>
<feature type="disulfide bond" evidence="8">
    <location>
        <begin position="69"/>
        <end position="81"/>
    </location>
</feature>
<keyword evidence="13" id="KW-1185">Reference proteome</keyword>
<feature type="disulfide bond" evidence="8">
    <location>
        <begin position="74"/>
        <end position="88"/>
    </location>
</feature>
<comment type="caution">
    <text evidence="8">Lacks conserved residue(s) required for the propagation of feature annotation.</text>
</comment>
<feature type="chain" id="PRO_5040917925" description="Chitin-binding type-1 domain-containing protein" evidence="10">
    <location>
        <begin position="20"/>
        <end position="300"/>
    </location>
</feature>
<dbReference type="Pfam" id="PF00187">
    <property type="entry name" value="Chitin_bind_1"/>
    <property type="match status" value="1"/>
</dbReference>
<dbReference type="OrthoDB" id="1193027at2759"/>
<comment type="cofactor">
    <cofactor evidence="1">
        <name>Co(2+)</name>
        <dbReference type="ChEBI" id="CHEBI:48828"/>
    </cofactor>
</comment>
<dbReference type="AlphaFoldDB" id="A0A9W4XJQ5"/>
<dbReference type="Proteomes" id="UP001152607">
    <property type="component" value="Unassembled WGS sequence"/>
</dbReference>
<feature type="disulfide bond" evidence="8">
    <location>
        <begin position="153"/>
        <end position="168"/>
    </location>
</feature>
<keyword evidence="3" id="KW-0479">Metal-binding</keyword>
<evidence type="ECO:0000256" key="2">
    <source>
        <dbReference type="ARBA" id="ARBA00022669"/>
    </source>
</evidence>
<dbReference type="InterPro" id="IPR036861">
    <property type="entry name" value="Endochitinase-like_sf"/>
</dbReference>
<dbReference type="CDD" id="cd00035">
    <property type="entry name" value="ChtBD1"/>
    <property type="match status" value="1"/>
</dbReference>
<feature type="disulfide bond" evidence="8">
    <location>
        <begin position="270"/>
        <end position="284"/>
    </location>
</feature>
<dbReference type="GO" id="GO:0008061">
    <property type="term" value="F:chitin binding"/>
    <property type="evidence" value="ECO:0007669"/>
    <property type="project" value="UniProtKB-UniRule"/>
</dbReference>
<dbReference type="SUPFAM" id="SSF57016">
    <property type="entry name" value="Plant lectins/antimicrobial peptides"/>
    <property type="match status" value="3"/>
</dbReference>
<evidence type="ECO:0000256" key="5">
    <source>
        <dbReference type="ARBA" id="ARBA00022801"/>
    </source>
</evidence>
<keyword evidence="7" id="KW-0170">Cobalt</keyword>
<feature type="disulfide bond" evidence="8">
    <location>
        <begin position="167"/>
        <end position="181"/>
    </location>
</feature>
<name>A0A9W4XJQ5_9PLEO</name>
<proteinExistence type="predicted"/>
<feature type="signal peptide" evidence="10">
    <location>
        <begin position="1"/>
        <end position="19"/>
    </location>
</feature>
<evidence type="ECO:0000259" key="11">
    <source>
        <dbReference type="PROSITE" id="PS50941"/>
    </source>
</evidence>
<evidence type="ECO:0000256" key="6">
    <source>
        <dbReference type="ARBA" id="ARBA00023277"/>
    </source>
</evidence>
<feature type="domain" description="Chitin-binding type-1" evidence="11">
    <location>
        <begin position="150"/>
        <end position="194"/>
    </location>
</feature>
<accession>A0A9W4XJQ5</accession>
<evidence type="ECO:0000313" key="13">
    <source>
        <dbReference type="Proteomes" id="UP001152607"/>
    </source>
</evidence>
<sequence>MRFVLFGLAGALSFSSVAASDFLGTEGNTGRSQALSSIHSSYGASAAKHVFHARQAEGRCGAEFGGARCTNNQCCSAYGYCGTAFEHCAAIVGCQPEYGRCGDAPPETTTSSTSTSTSTSTSSSGTTSTTSSTTSTQPPAPTGTLIVSPNGQCGNSTTCAGSGFGSCCSEFYFCGNSMDYCGTGCRPGFGSCGDAPPISSTTTSSSSTTITSSSSSSTTAPPTTTSSTTSTTSTTTTTSSTQQPVPTNVSTDGQCGTNGKTCSGSTYGRCCSSYGWCGSQTDYCRVSWGCQAQWGECGEL</sequence>
<dbReference type="PANTHER" id="PTHR46471:SF2">
    <property type="entry name" value="CHITIN DEACETYLASE-RELATED"/>
    <property type="match status" value="1"/>
</dbReference>
<feature type="domain" description="Chitin-binding type-1" evidence="11">
    <location>
        <begin position="57"/>
        <end position="103"/>
    </location>
</feature>
<comment type="caution">
    <text evidence="12">The sequence shown here is derived from an EMBL/GenBank/DDBJ whole genome shotgun (WGS) entry which is preliminary data.</text>
</comment>
<feature type="compositionally biased region" description="Low complexity" evidence="9">
    <location>
        <begin position="200"/>
        <end position="241"/>
    </location>
</feature>
<feature type="compositionally biased region" description="Polar residues" evidence="9">
    <location>
        <begin position="242"/>
        <end position="251"/>
    </location>
</feature>
<dbReference type="InterPro" id="IPR001002">
    <property type="entry name" value="Chitin-bd_1"/>
</dbReference>
<evidence type="ECO:0000256" key="9">
    <source>
        <dbReference type="SAM" id="MobiDB-lite"/>
    </source>
</evidence>
<feature type="compositionally biased region" description="Low complexity" evidence="9">
    <location>
        <begin position="108"/>
        <end position="136"/>
    </location>
</feature>
<feature type="disulfide bond" evidence="8">
    <location>
        <begin position="60"/>
        <end position="75"/>
    </location>
</feature>
<feature type="region of interest" description="Disordered" evidence="9">
    <location>
        <begin position="105"/>
        <end position="147"/>
    </location>
</feature>
<keyword evidence="8" id="KW-1015">Disulfide bond</keyword>
<protein>
    <recommendedName>
        <fullName evidence="11">Chitin-binding type-1 domain-containing protein</fullName>
    </recommendedName>
</protein>
<evidence type="ECO:0000256" key="1">
    <source>
        <dbReference type="ARBA" id="ARBA00001941"/>
    </source>
</evidence>
<organism evidence="12 13">
    <name type="scientific">Periconia digitata</name>
    <dbReference type="NCBI Taxonomy" id="1303443"/>
    <lineage>
        <taxon>Eukaryota</taxon>
        <taxon>Fungi</taxon>
        <taxon>Dikarya</taxon>
        <taxon>Ascomycota</taxon>
        <taxon>Pezizomycotina</taxon>
        <taxon>Dothideomycetes</taxon>
        <taxon>Pleosporomycetidae</taxon>
        <taxon>Pleosporales</taxon>
        <taxon>Massarineae</taxon>
        <taxon>Periconiaceae</taxon>
        <taxon>Periconia</taxon>
    </lineage>
</organism>
<dbReference type="GO" id="GO:0016787">
    <property type="term" value="F:hydrolase activity"/>
    <property type="evidence" value="ECO:0007669"/>
    <property type="project" value="UniProtKB-KW"/>
</dbReference>
<dbReference type="GO" id="GO:0046872">
    <property type="term" value="F:metal ion binding"/>
    <property type="evidence" value="ECO:0007669"/>
    <property type="project" value="UniProtKB-KW"/>
</dbReference>
<gene>
    <name evidence="12" type="ORF">PDIGIT_LOCUS7182</name>
</gene>
<evidence type="ECO:0000256" key="10">
    <source>
        <dbReference type="SAM" id="SignalP"/>
    </source>
</evidence>
<dbReference type="SMART" id="SM00270">
    <property type="entry name" value="ChtBD1"/>
    <property type="match status" value="3"/>
</dbReference>
<evidence type="ECO:0000256" key="4">
    <source>
        <dbReference type="ARBA" id="ARBA00022729"/>
    </source>
</evidence>
<keyword evidence="2 8" id="KW-0147">Chitin-binding</keyword>
<feature type="domain" description="Chitin-binding type-1" evidence="11">
    <location>
        <begin position="252"/>
        <end position="299"/>
    </location>
</feature>
<keyword evidence="5" id="KW-0378">Hydrolase</keyword>
<evidence type="ECO:0000256" key="8">
    <source>
        <dbReference type="PROSITE-ProRule" id="PRU00261"/>
    </source>
</evidence>
<evidence type="ECO:0000313" key="12">
    <source>
        <dbReference type="EMBL" id="CAI6334128.1"/>
    </source>
</evidence>
<evidence type="ECO:0000256" key="3">
    <source>
        <dbReference type="ARBA" id="ARBA00022723"/>
    </source>
</evidence>
<dbReference type="EMBL" id="CAOQHR010000004">
    <property type="protein sequence ID" value="CAI6334128.1"/>
    <property type="molecule type" value="Genomic_DNA"/>
</dbReference>
<feature type="region of interest" description="Disordered" evidence="9">
    <location>
        <begin position="200"/>
        <end position="251"/>
    </location>
</feature>
<keyword evidence="4 10" id="KW-0732">Signal</keyword>
<dbReference type="PANTHER" id="PTHR46471">
    <property type="entry name" value="CHITIN DEACETYLASE"/>
    <property type="match status" value="1"/>
</dbReference>